<dbReference type="Proteomes" id="UP000198806">
    <property type="component" value="Unassembled WGS sequence"/>
</dbReference>
<dbReference type="InterPro" id="IPR017932">
    <property type="entry name" value="GATase_2_dom"/>
</dbReference>
<sequence length="624" mass="72097">MKGKGNKLCGIAGFCNYNKDYTTETSLWTQVLDNMKNKIKHRGPDDEGAYLTKHVGFSHVRLSIIDLANGKQPMSRKIDDHVFTIIYNGELYNTDEVRKDLEQKGWSFQTNSDTEVILVGFMEYGPESVKMLNGIFAYAILDESKDHVYLFRDRLGIKPLFYTVQSGTLVFGSELKVLFEYPQIKPQIDKNGLCEIFGLGPAKTYGSGVFKDCYEVLPGHYTVYNPDGLKEVPYWKLISRPHTDSYSETIDKTSYLVMDSIKRQMVSDIPICTFLSGGVDSSIVTAVCANELAKNGEQLNTFSFDFVDNEKYFKSNAFQPSQDRPYVDIMVKHFKTNHTYLECSNERLADYLYEAVDARDLPNMADVESSLLYFCSLVKKHNNVTLTGECADEIFGGYPWFHKEESFQLHTFPWSKNMEPRKLLLSDELLKEIDLDRYVIGTYEKSVSETPYLEGENLTEKRRREIAYLNIKWFMVTLLDRLDRTSMYSGLEARVPLADHRILEYVWNVPWDIKCKDGEVKHLLRESVKGLLPEEILYRRKSPYPKTYNPGYEKLLGDRLLTVLEDSSSPINKLLDKKKVQNFINTPSDYGKPWYGQLMAGPQMLAYMLQVNYWLEKYNIEIII</sequence>
<evidence type="ECO:0000259" key="12">
    <source>
        <dbReference type="PROSITE" id="PS51278"/>
    </source>
</evidence>
<dbReference type="InterPro" id="IPR001962">
    <property type="entry name" value="Asn_synthase"/>
</dbReference>
<organism evidence="13 14">
    <name type="scientific">Anaerocolumna aminovalerica</name>
    <dbReference type="NCBI Taxonomy" id="1527"/>
    <lineage>
        <taxon>Bacteria</taxon>
        <taxon>Bacillati</taxon>
        <taxon>Bacillota</taxon>
        <taxon>Clostridia</taxon>
        <taxon>Lachnospirales</taxon>
        <taxon>Lachnospiraceae</taxon>
        <taxon>Anaerocolumna</taxon>
    </lineage>
</organism>
<dbReference type="InterPro" id="IPR033738">
    <property type="entry name" value="AsnB_N"/>
</dbReference>
<feature type="binding site" evidence="10">
    <location>
        <position position="113"/>
    </location>
    <ligand>
        <name>L-glutamine</name>
        <dbReference type="ChEBI" id="CHEBI:58359"/>
    </ligand>
</feature>
<dbReference type="CDD" id="cd01991">
    <property type="entry name" value="Asn_synthase_B_C"/>
    <property type="match status" value="1"/>
</dbReference>
<dbReference type="SUPFAM" id="SSF52402">
    <property type="entry name" value="Adenine nucleotide alpha hydrolases-like"/>
    <property type="match status" value="1"/>
</dbReference>
<keyword evidence="5 10" id="KW-0067">ATP-binding</keyword>
<dbReference type="EC" id="6.3.5.4" evidence="3"/>
<evidence type="ECO:0000256" key="8">
    <source>
        <dbReference type="ARBA" id="ARBA00048741"/>
    </source>
</evidence>
<accession>A0A1I5D1V5</accession>
<keyword evidence="7 9" id="KW-0315">Glutamine amidotransferase</keyword>
<dbReference type="Gene3D" id="3.60.20.10">
    <property type="entry name" value="Glutamine Phosphoribosylpyrophosphate, subunit 1, domain 1"/>
    <property type="match status" value="1"/>
</dbReference>
<feature type="active site" description="For GATase activity" evidence="9">
    <location>
        <position position="9"/>
    </location>
</feature>
<dbReference type="InterPro" id="IPR051786">
    <property type="entry name" value="ASN_synthetase/amidase"/>
</dbReference>
<comment type="similarity">
    <text evidence="2">Belongs to the asparagine synthetase family.</text>
</comment>
<dbReference type="STRING" id="1527.SAMN04489757_104193"/>
<evidence type="ECO:0000256" key="10">
    <source>
        <dbReference type="PIRSR" id="PIRSR001589-2"/>
    </source>
</evidence>
<evidence type="ECO:0000256" key="11">
    <source>
        <dbReference type="PIRSR" id="PIRSR001589-3"/>
    </source>
</evidence>
<keyword evidence="4 10" id="KW-0547">Nucleotide-binding</keyword>
<dbReference type="InterPro" id="IPR029055">
    <property type="entry name" value="Ntn_hydrolases_N"/>
</dbReference>
<dbReference type="Pfam" id="PF00733">
    <property type="entry name" value="Asn_synthase"/>
    <property type="match status" value="1"/>
</dbReference>
<dbReference type="CDD" id="cd00712">
    <property type="entry name" value="AsnB"/>
    <property type="match status" value="1"/>
</dbReference>
<dbReference type="GO" id="GO:0005524">
    <property type="term" value="F:ATP binding"/>
    <property type="evidence" value="ECO:0007669"/>
    <property type="project" value="UniProtKB-KW"/>
</dbReference>
<dbReference type="NCBIfam" id="TIGR01536">
    <property type="entry name" value="asn_synth_AEB"/>
    <property type="match status" value="1"/>
</dbReference>
<evidence type="ECO:0000256" key="5">
    <source>
        <dbReference type="ARBA" id="ARBA00022840"/>
    </source>
</evidence>
<reference evidence="13 14" key="1">
    <citation type="submission" date="2016-10" db="EMBL/GenBank/DDBJ databases">
        <authorList>
            <person name="de Groot N.N."/>
        </authorList>
    </citation>
    <scope>NUCLEOTIDE SEQUENCE [LARGE SCALE GENOMIC DNA]</scope>
    <source>
        <strain evidence="13 14">DSM 1283</strain>
    </source>
</reference>
<evidence type="ECO:0000313" key="14">
    <source>
        <dbReference type="Proteomes" id="UP000198806"/>
    </source>
</evidence>
<feature type="domain" description="Glutamine amidotransferase type-2" evidence="12">
    <location>
        <begin position="9"/>
        <end position="227"/>
    </location>
</feature>
<dbReference type="GO" id="GO:0005829">
    <property type="term" value="C:cytosol"/>
    <property type="evidence" value="ECO:0007669"/>
    <property type="project" value="TreeGrafter"/>
</dbReference>
<evidence type="ECO:0000256" key="1">
    <source>
        <dbReference type="ARBA" id="ARBA00005187"/>
    </source>
</evidence>
<feature type="site" description="Important for beta-aspartyl-AMP intermediate formation" evidence="11">
    <location>
        <position position="389"/>
    </location>
</feature>
<gene>
    <name evidence="13" type="ORF">SAMN04489757_104193</name>
</gene>
<evidence type="ECO:0000256" key="9">
    <source>
        <dbReference type="PIRSR" id="PIRSR001589-1"/>
    </source>
</evidence>
<evidence type="ECO:0000256" key="7">
    <source>
        <dbReference type="ARBA" id="ARBA00022962"/>
    </source>
</evidence>
<dbReference type="PANTHER" id="PTHR43284:SF1">
    <property type="entry name" value="ASPARAGINE SYNTHETASE"/>
    <property type="match status" value="1"/>
</dbReference>
<evidence type="ECO:0000256" key="2">
    <source>
        <dbReference type="ARBA" id="ARBA00005752"/>
    </source>
</evidence>
<proteinExistence type="inferred from homology"/>
<evidence type="ECO:0000313" key="13">
    <source>
        <dbReference type="EMBL" id="SFN93189.1"/>
    </source>
</evidence>
<dbReference type="EMBL" id="FOWD01000004">
    <property type="protein sequence ID" value="SFN93189.1"/>
    <property type="molecule type" value="Genomic_DNA"/>
</dbReference>
<dbReference type="SUPFAM" id="SSF56235">
    <property type="entry name" value="N-terminal nucleophile aminohydrolases (Ntn hydrolases)"/>
    <property type="match status" value="1"/>
</dbReference>
<evidence type="ECO:0000256" key="3">
    <source>
        <dbReference type="ARBA" id="ARBA00012737"/>
    </source>
</evidence>
<evidence type="ECO:0000256" key="4">
    <source>
        <dbReference type="ARBA" id="ARBA00022741"/>
    </source>
</evidence>
<name>A0A1I5D1V5_9FIRM</name>
<dbReference type="InterPro" id="IPR006426">
    <property type="entry name" value="Asn_synth_AEB"/>
</dbReference>
<protein>
    <recommendedName>
        <fullName evidence="3">asparagine synthase (glutamine-hydrolyzing)</fullName>
        <ecNumber evidence="3">6.3.5.4</ecNumber>
    </recommendedName>
</protein>
<dbReference type="PROSITE" id="PS51278">
    <property type="entry name" value="GATASE_TYPE_2"/>
    <property type="match status" value="1"/>
</dbReference>
<comment type="catalytic activity">
    <reaction evidence="8">
        <text>L-aspartate + L-glutamine + ATP + H2O = L-asparagine + L-glutamate + AMP + diphosphate + H(+)</text>
        <dbReference type="Rhea" id="RHEA:12228"/>
        <dbReference type="ChEBI" id="CHEBI:15377"/>
        <dbReference type="ChEBI" id="CHEBI:15378"/>
        <dbReference type="ChEBI" id="CHEBI:29985"/>
        <dbReference type="ChEBI" id="CHEBI:29991"/>
        <dbReference type="ChEBI" id="CHEBI:30616"/>
        <dbReference type="ChEBI" id="CHEBI:33019"/>
        <dbReference type="ChEBI" id="CHEBI:58048"/>
        <dbReference type="ChEBI" id="CHEBI:58359"/>
        <dbReference type="ChEBI" id="CHEBI:456215"/>
        <dbReference type="EC" id="6.3.5.4"/>
    </reaction>
</comment>
<dbReference type="AlphaFoldDB" id="A0A1I5D1V5"/>
<keyword evidence="14" id="KW-1185">Reference proteome</keyword>
<dbReference type="InterPro" id="IPR014729">
    <property type="entry name" value="Rossmann-like_a/b/a_fold"/>
</dbReference>
<dbReference type="Pfam" id="PF13537">
    <property type="entry name" value="GATase_7"/>
    <property type="match status" value="1"/>
</dbReference>
<keyword evidence="9" id="KW-0028">Amino-acid biosynthesis</keyword>
<dbReference type="GO" id="GO:0004066">
    <property type="term" value="F:asparagine synthase (glutamine-hydrolyzing) activity"/>
    <property type="evidence" value="ECO:0007669"/>
    <property type="project" value="UniProtKB-EC"/>
</dbReference>
<comment type="pathway">
    <text evidence="1">Amino-acid biosynthesis; L-asparagine biosynthesis; L-asparagine from L-aspartate (L-Gln route): step 1/1.</text>
</comment>
<dbReference type="Gene3D" id="3.40.50.620">
    <property type="entry name" value="HUPs"/>
    <property type="match status" value="1"/>
</dbReference>
<dbReference type="PIRSF" id="PIRSF001589">
    <property type="entry name" value="Asn_synthetase_glu-h"/>
    <property type="match status" value="1"/>
</dbReference>
<dbReference type="GO" id="GO:0006529">
    <property type="term" value="P:asparagine biosynthetic process"/>
    <property type="evidence" value="ECO:0007669"/>
    <property type="project" value="UniProtKB-KW"/>
</dbReference>
<evidence type="ECO:0000256" key="6">
    <source>
        <dbReference type="ARBA" id="ARBA00022888"/>
    </source>
</evidence>
<keyword evidence="6 9" id="KW-0061">Asparagine biosynthesis</keyword>
<dbReference type="PANTHER" id="PTHR43284">
    <property type="entry name" value="ASPARAGINE SYNTHETASE (GLUTAMINE-HYDROLYZING)"/>
    <property type="match status" value="1"/>
</dbReference>